<feature type="domain" description="Extradiol ring-cleavage dioxygenase class III enzyme subunit B" evidence="1">
    <location>
        <begin position="9"/>
        <end position="251"/>
    </location>
</feature>
<protein>
    <submittedName>
        <fullName evidence="2">Extradiol dioxygenase</fullName>
    </submittedName>
</protein>
<organism evidence="2 3">
    <name type="scientific">Pullulanibacillus camelliae</name>
    <dbReference type="NCBI Taxonomy" id="1707096"/>
    <lineage>
        <taxon>Bacteria</taxon>
        <taxon>Bacillati</taxon>
        <taxon>Bacillota</taxon>
        <taxon>Bacilli</taxon>
        <taxon>Bacillales</taxon>
        <taxon>Sporolactobacillaceae</taxon>
        <taxon>Pullulanibacillus</taxon>
    </lineage>
</organism>
<name>A0A8J2YGH2_9BACL</name>
<keyword evidence="2" id="KW-0223">Dioxygenase</keyword>
<dbReference type="GO" id="GO:0016702">
    <property type="term" value="F:oxidoreductase activity, acting on single donors with incorporation of molecular oxygen, incorporation of two atoms of oxygen"/>
    <property type="evidence" value="ECO:0007669"/>
    <property type="project" value="UniProtKB-ARBA"/>
</dbReference>
<comment type="caution">
    <text evidence="2">The sequence shown here is derived from an EMBL/GenBank/DDBJ whole genome shotgun (WGS) entry which is preliminary data.</text>
</comment>
<dbReference type="Gene3D" id="3.40.830.10">
    <property type="entry name" value="LigB-like"/>
    <property type="match status" value="1"/>
</dbReference>
<keyword evidence="2" id="KW-0560">Oxidoreductase</keyword>
<accession>A0A8J2YGH2</accession>
<dbReference type="EMBL" id="BMIR01000006">
    <property type="protein sequence ID" value="GGE39063.1"/>
    <property type="molecule type" value="Genomic_DNA"/>
</dbReference>
<dbReference type="GO" id="GO:0008198">
    <property type="term" value="F:ferrous iron binding"/>
    <property type="evidence" value="ECO:0007669"/>
    <property type="project" value="InterPro"/>
</dbReference>
<dbReference type="RefSeq" id="WP_188692219.1">
    <property type="nucleotide sequence ID" value="NZ_BMIR01000006.1"/>
</dbReference>
<gene>
    <name evidence="2" type="ORF">GCM10011391_17320</name>
</gene>
<keyword evidence="3" id="KW-1185">Reference proteome</keyword>
<evidence type="ECO:0000313" key="2">
    <source>
        <dbReference type="EMBL" id="GGE39063.1"/>
    </source>
</evidence>
<dbReference type="Pfam" id="PF02900">
    <property type="entry name" value="LigB"/>
    <property type="match status" value="1"/>
</dbReference>
<dbReference type="SUPFAM" id="SSF53213">
    <property type="entry name" value="LigB-like"/>
    <property type="match status" value="1"/>
</dbReference>
<evidence type="ECO:0000313" key="3">
    <source>
        <dbReference type="Proteomes" id="UP000628775"/>
    </source>
</evidence>
<dbReference type="AlphaFoldDB" id="A0A8J2YGH2"/>
<dbReference type="InterPro" id="IPR004183">
    <property type="entry name" value="Xdiol_dOase_suB"/>
</dbReference>
<evidence type="ECO:0000259" key="1">
    <source>
        <dbReference type="Pfam" id="PF02900"/>
    </source>
</evidence>
<dbReference type="CDD" id="cd07952">
    <property type="entry name" value="ED_3B_like"/>
    <property type="match status" value="1"/>
</dbReference>
<reference evidence="2" key="1">
    <citation type="journal article" date="2014" name="Int. J. Syst. Evol. Microbiol.">
        <title>Complete genome sequence of Corynebacterium casei LMG S-19264T (=DSM 44701T), isolated from a smear-ripened cheese.</title>
        <authorList>
            <consortium name="US DOE Joint Genome Institute (JGI-PGF)"/>
            <person name="Walter F."/>
            <person name="Albersmeier A."/>
            <person name="Kalinowski J."/>
            <person name="Ruckert C."/>
        </authorList>
    </citation>
    <scope>NUCLEOTIDE SEQUENCE</scope>
    <source>
        <strain evidence="2">CGMCC 1.15371</strain>
    </source>
</reference>
<reference evidence="2" key="2">
    <citation type="submission" date="2020-09" db="EMBL/GenBank/DDBJ databases">
        <authorList>
            <person name="Sun Q."/>
            <person name="Zhou Y."/>
        </authorList>
    </citation>
    <scope>NUCLEOTIDE SEQUENCE</scope>
    <source>
        <strain evidence="2">CGMCC 1.15371</strain>
    </source>
</reference>
<dbReference type="Proteomes" id="UP000628775">
    <property type="component" value="Unassembled WGS sequence"/>
</dbReference>
<proteinExistence type="predicted"/>
<sequence>MGQIVYSCITPHGGEIILELAGQHVERMQTTRRSMETLGKRMREQRPDALVVITPHGIRSDGQFSIINSESVVGSEQENNRTYTMRREVERPLAQSIAKEAQESGLPVSLLNFGTTEGPLSVLPLDWGAVVPLAFMPDLPVVIITPSRLNSNQEMLLFGEILRKSIEQSDKSVGIIASCDWCHTHDEAGPYGYHPSAKIVDERIVSIIKSGALEECGNISQEDIESAKPDGIWQTLILAGAVPQNDRSIEWLSYEVPTYFGLICAEVSRN</sequence>